<dbReference type="Pfam" id="PF15463">
    <property type="entry name" value="ECM11"/>
    <property type="match status" value="1"/>
</dbReference>
<feature type="region of interest" description="Disordered" evidence="1">
    <location>
        <begin position="78"/>
        <end position="189"/>
    </location>
</feature>
<feature type="compositionally biased region" description="Polar residues" evidence="1">
    <location>
        <begin position="124"/>
        <end position="135"/>
    </location>
</feature>
<dbReference type="EMBL" id="MU839840">
    <property type="protein sequence ID" value="KAK1752078.1"/>
    <property type="molecule type" value="Genomic_DNA"/>
</dbReference>
<evidence type="ECO:0000256" key="1">
    <source>
        <dbReference type="SAM" id="MobiDB-lite"/>
    </source>
</evidence>
<accession>A0AAJ0B5I9</accession>
<feature type="compositionally biased region" description="Polar residues" evidence="1">
    <location>
        <begin position="231"/>
        <end position="240"/>
    </location>
</feature>
<feature type="compositionally biased region" description="Basic and acidic residues" evidence="1">
    <location>
        <begin position="141"/>
        <end position="165"/>
    </location>
</feature>
<gene>
    <name evidence="3" type="ORF">QBC47DRAFT_65048</name>
</gene>
<feature type="region of interest" description="Disordered" evidence="1">
    <location>
        <begin position="352"/>
        <end position="383"/>
    </location>
</feature>
<proteinExistence type="predicted"/>
<dbReference type="InterPro" id="IPR029178">
    <property type="entry name" value="Ecm11_C"/>
</dbReference>
<keyword evidence="4" id="KW-1185">Reference proteome</keyword>
<dbReference type="GO" id="GO:0017025">
    <property type="term" value="F:TBP-class protein binding"/>
    <property type="evidence" value="ECO:0007669"/>
    <property type="project" value="TreeGrafter"/>
</dbReference>
<dbReference type="AlphaFoldDB" id="A0AAJ0B5I9"/>
<dbReference type="GO" id="GO:0042790">
    <property type="term" value="P:nucleolar large rRNA transcription by RNA polymerase I"/>
    <property type="evidence" value="ECO:0007669"/>
    <property type="project" value="TreeGrafter"/>
</dbReference>
<dbReference type="PANTHER" id="PTHR28244:SF3">
    <property type="entry name" value="EXTRACELLULAR MUTANT PROTEIN 11 C-TERMINAL DOMAIN-CONTAINING PROTEIN"/>
    <property type="match status" value="1"/>
</dbReference>
<feature type="region of interest" description="Disordered" evidence="1">
    <location>
        <begin position="25"/>
        <end position="45"/>
    </location>
</feature>
<dbReference type="GO" id="GO:0001164">
    <property type="term" value="F:RNA polymerase I core promoter sequence-specific DNA binding"/>
    <property type="evidence" value="ECO:0007669"/>
    <property type="project" value="TreeGrafter"/>
</dbReference>
<organism evidence="3 4">
    <name type="scientific">Echria macrotheca</name>
    <dbReference type="NCBI Taxonomy" id="438768"/>
    <lineage>
        <taxon>Eukaryota</taxon>
        <taxon>Fungi</taxon>
        <taxon>Dikarya</taxon>
        <taxon>Ascomycota</taxon>
        <taxon>Pezizomycotina</taxon>
        <taxon>Sordariomycetes</taxon>
        <taxon>Sordariomycetidae</taxon>
        <taxon>Sordariales</taxon>
        <taxon>Schizotheciaceae</taxon>
        <taxon>Echria</taxon>
    </lineage>
</organism>
<dbReference type="GO" id="GO:0070860">
    <property type="term" value="C:RNA polymerase I core factor complex"/>
    <property type="evidence" value="ECO:0007669"/>
    <property type="project" value="TreeGrafter"/>
</dbReference>
<comment type="caution">
    <text evidence="3">The sequence shown here is derived from an EMBL/GenBank/DDBJ whole genome shotgun (WGS) entry which is preliminary data.</text>
</comment>
<name>A0AAJ0B5I9_9PEZI</name>
<evidence type="ECO:0000259" key="2">
    <source>
        <dbReference type="Pfam" id="PF15463"/>
    </source>
</evidence>
<feature type="compositionally biased region" description="Basic and acidic residues" evidence="1">
    <location>
        <begin position="288"/>
        <end position="323"/>
    </location>
</feature>
<sequence length="573" mass="63581">MRFSMMPTAKKKLGGIGLFTRQADGTVGGPGASPRPVVGLPTAPPAPQFQLPQLQPPPEIVTARQDVPAPLAIRSIPLPKGGRFATSQSGAATMSLPPAPQPHFHPMQRTRTTLSETGREPLRSPQNAWEDSTVASMFGENDSRPGSDRYRGHPALRGDHLRQHSDAGVQRTHQPTATREHQPQPDLERPFIIGEGGLLKVVSHSAAPSRHGAAPLGTATNADDVYFQEDQQAPDTTPTKPASLALRRTKLPYREPRRESLPAGGYSSDIPGLDLSPERPTDAVNQIERVRLEERMQERARRDRERDREVERELDRDRERERELHHKRSTVFENLTPIPVEDPTFDNTRAAVAPTGSSNVSPKSVSEAVQRTPRAPRGPLPSLPLPAKVGNINLTAVLAEAPMGRAASRRLKEPTAVPESKKRPLSPDYNDAELHAMSYADLRAQAFDYDPQQAAIREQQQHALALPLGGSLEERLKHYRSRDLDEKRQLFASMSIDEWDEAGDWFLAQFSDVMARIRKGRREKRQMVERFEAEVAAREEAVRGKTEGIAKTLADLREEGQTMMEGKDMDLDA</sequence>
<feature type="compositionally biased region" description="Basic and acidic residues" evidence="1">
    <location>
        <begin position="178"/>
        <end position="189"/>
    </location>
</feature>
<dbReference type="Proteomes" id="UP001239445">
    <property type="component" value="Unassembled WGS sequence"/>
</dbReference>
<feature type="compositionally biased region" description="Polar residues" evidence="1">
    <location>
        <begin position="355"/>
        <end position="369"/>
    </location>
</feature>
<evidence type="ECO:0000313" key="4">
    <source>
        <dbReference type="Proteomes" id="UP001239445"/>
    </source>
</evidence>
<dbReference type="InterPro" id="IPR053029">
    <property type="entry name" value="RNA_pol_I-specific_init_factor"/>
</dbReference>
<feature type="region of interest" description="Disordered" evidence="1">
    <location>
        <begin position="405"/>
        <end position="429"/>
    </location>
</feature>
<feature type="region of interest" description="Disordered" evidence="1">
    <location>
        <begin position="231"/>
        <end position="323"/>
    </location>
</feature>
<dbReference type="PANTHER" id="PTHR28244">
    <property type="entry name" value="RNA POLYMERASE I-SPECIFIC TRANSCRIPTION INITIATION FACTOR RRN11"/>
    <property type="match status" value="1"/>
</dbReference>
<feature type="domain" description="Extracellular mutant protein 11 C-terminal" evidence="2">
    <location>
        <begin position="428"/>
        <end position="564"/>
    </location>
</feature>
<protein>
    <submittedName>
        <fullName evidence="3">Extracellular mutant protein 11-domain-containing protein</fullName>
    </submittedName>
</protein>
<reference evidence="3" key="1">
    <citation type="submission" date="2023-06" db="EMBL/GenBank/DDBJ databases">
        <title>Genome-scale phylogeny and comparative genomics of the fungal order Sordariales.</title>
        <authorList>
            <consortium name="Lawrence Berkeley National Laboratory"/>
            <person name="Hensen N."/>
            <person name="Bonometti L."/>
            <person name="Westerberg I."/>
            <person name="Brannstrom I.O."/>
            <person name="Guillou S."/>
            <person name="Cros-Aarteil S."/>
            <person name="Calhoun S."/>
            <person name="Haridas S."/>
            <person name="Kuo A."/>
            <person name="Mondo S."/>
            <person name="Pangilinan J."/>
            <person name="Riley R."/>
            <person name="Labutti K."/>
            <person name="Andreopoulos B."/>
            <person name="Lipzen A."/>
            <person name="Chen C."/>
            <person name="Yanf M."/>
            <person name="Daum C."/>
            <person name="Ng V."/>
            <person name="Clum A."/>
            <person name="Steindorff A."/>
            <person name="Ohm R."/>
            <person name="Martin F."/>
            <person name="Silar P."/>
            <person name="Natvig D."/>
            <person name="Lalanne C."/>
            <person name="Gautier V."/>
            <person name="Ament-Velasquez S.L."/>
            <person name="Kruys A."/>
            <person name="Hutchinson M.I."/>
            <person name="Powell A.J."/>
            <person name="Barry K."/>
            <person name="Miller A.N."/>
            <person name="Grigoriev I.V."/>
            <person name="Debuchy R."/>
            <person name="Gladieux P."/>
            <person name="Thoren M.H."/>
            <person name="Johannesson H."/>
        </authorList>
    </citation>
    <scope>NUCLEOTIDE SEQUENCE</scope>
    <source>
        <strain evidence="3">PSN4</strain>
    </source>
</reference>
<evidence type="ECO:0000313" key="3">
    <source>
        <dbReference type="EMBL" id="KAK1752078.1"/>
    </source>
</evidence>